<dbReference type="AlphaFoldDB" id="A0AAX6RBI8"/>
<evidence type="ECO:0000313" key="1">
    <source>
        <dbReference type="Proteomes" id="UP000694906"/>
    </source>
</evidence>
<keyword evidence="1" id="KW-1185">Reference proteome</keyword>
<dbReference type="Proteomes" id="UP000694906">
    <property type="component" value="Unplaced"/>
</dbReference>
<proteinExistence type="predicted"/>
<dbReference type="CTD" id="486"/>
<reference evidence="2" key="1">
    <citation type="submission" date="2025-08" db="UniProtKB">
        <authorList>
            <consortium name="RefSeq"/>
        </authorList>
    </citation>
    <scope>IDENTIFICATION</scope>
</reference>
<dbReference type="GeneID" id="101704851"/>
<accession>A0AAX6RBI8</accession>
<protein>
    <submittedName>
        <fullName evidence="2">Sodium/potassium-transporting ATPase subunit gamma isoform X4</fullName>
    </submittedName>
</protein>
<gene>
    <name evidence="2" type="primary">Fxyd2</name>
</gene>
<evidence type="ECO:0000313" key="2">
    <source>
        <dbReference type="RefSeq" id="XP_021093374.1"/>
    </source>
</evidence>
<name>A0AAX6RBI8_HETGA</name>
<sequence>MAGLSTDDGECECACVCSPRWLCLETGPGPRSSLSCHPCLPEYPALLHVPDSSLRKCGSSKGDVDPFHYGKRFRCGGSRKPRQVGEDEL</sequence>
<organism evidence="1 2">
    <name type="scientific">Heterocephalus glaber</name>
    <name type="common">Naked mole rat</name>
    <dbReference type="NCBI Taxonomy" id="10181"/>
    <lineage>
        <taxon>Eukaryota</taxon>
        <taxon>Metazoa</taxon>
        <taxon>Chordata</taxon>
        <taxon>Craniata</taxon>
        <taxon>Vertebrata</taxon>
        <taxon>Euteleostomi</taxon>
        <taxon>Mammalia</taxon>
        <taxon>Eutheria</taxon>
        <taxon>Euarchontoglires</taxon>
        <taxon>Glires</taxon>
        <taxon>Rodentia</taxon>
        <taxon>Hystricomorpha</taxon>
        <taxon>Bathyergidae</taxon>
        <taxon>Heterocephalus</taxon>
    </lineage>
</organism>
<dbReference type="RefSeq" id="XP_021093374.1">
    <property type="nucleotide sequence ID" value="XM_021237715.1"/>
</dbReference>